<evidence type="ECO:0000313" key="4">
    <source>
        <dbReference type="EMBL" id="GAE31584.1"/>
    </source>
</evidence>
<dbReference type="GO" id="GO:0000287">
    <property type="term" value="F:magnesium ion binding"/>
    <property type="evidence" value="ECO:0007669"/>
    <property type="project" value="UniProtKB-UniRule"/>
</dbReference>
<dbReference type="InterPro" id="IPR023198">
    <property type="entry name" value="PGP-like_dom2"/>
</dbReference>
<dbReference type="EMBL" id="BAUU01000021">
    <property type="protein sequence ID" value="GAE31584.1"/>
    <property type="molecule type" value="Genomic_DNA"/>
</dbReference>
<evidence type="ECO:0000256" key="1">
    <source>
        <dbReference type="ARBA" id="ARBA00022801"/>
    </source>
</evidence>
<dbReference type="PANTHER" id="PTHR43434:SF26">
    <property type="entry name" value="PYROPHOSPHATASE PPAX"/>
    <property type="match status" value="1"/>
</dbReference>
<comment type="caution">
    <text evidence="4">The sequence shown here is derived from an EMBL/GenBank/DDBJ whole genome shotgun (WGS) entry which is preliminary data.</text>
</comment>
<dbReference type="Pfam" id="PF13419">
    <property type="entry name" value="HAD_2"/>
    <property type="match status" value="1"/>
</dbReference>
<keyword evidence="5" id="KW-1185">Reference proteome</keyword>
<dbReference type="SFLD" id="SFLDG01129">
    <property type="entry name" value="C1.5:_HAD__Beta-PGM__Phosphata"/>
    <property type="match status" value="1"/>
</dbReference>
<dbReference type="Proteomes" id="UP000018895">
    <property type="component" value="Unassembled WGS sequence"/>
</dbReference>
<dbReference type="InterPro" id="IPR050155">
    <property type="entry name" value="HAD-like_hydrolase_sf"/>
</dbReference>
<proteinExistence type="inferred from homology"/>
<organism evidence="4 5">
    <name type="scientific">Halalkalibacter hemicellulosilyticusJCM 9152</name>
    <dbReference type="NCBI Taxonomy" id="1236971"/>
    <lineage>
        <taxon>Bacteria</taxon>
        <taxon>Bacillati</taxon>
        <taxon>Bacillota</taxon>
        <taxon>Bacilli</taxon>
        <taxon>Bacillales</taxon>
        <taxon>Bacillaceae</taxon>
        <taxon>Halalkalibacter</taxon>
    </lineage>
</organism>
<dbReference type="OrthoDB" id="9807630at2"/>
<evidence type="ECO:0000256" key="3">
    <source>
        <dbReference type="HAMAP-Rule" id="MF_01250"/>
    </source>
</evidence>
<dbReference type="GO" id="GO:0008967">
    <property type="term" value="F:phosphoglycolate phosphatase activity"/>
    <property type="evidence" value="ECO:0007669"/>
    <property type="project" value="TreeGrafter"/>
</dbReference>
<keyword evidence="1 3" id="KW-0378">Hydrolase</keyword>
<dbReference type="CDD" id="cd02616">
    <property type="entry name" value="HAD_PPase"/>
    <property type="match status" value="1"/>
</dbReference>
<dbReference type="FunFam" id="3.40.50.1000:FF:000022">
    <property type="entry name" value="Phosphoglycolate phosphatase"/>
    <property type="match status" value="1"/>
</dbReference>
<dbReference type="Gene3D" id="1.10.150.240">
    <property type="entry name" value="Putative phosphatase, domain 2"/>
    <property type="match status" value="1"/>
</dbReference>
<comment type="function">
    <text evidence="3">Hydrolyzes pyrophosphate formed during P-Ser-HPr dephosphorylation by HPrK/P. Might play a role in controlling the intracellular pyrophosphate pool.</text>
</comment>
<dbReference type="HAMAP" id="MF_01250">
    <property type="entry name" value="Pyrophosphat_PpaX"/>
    <property type="match status" value="1"/>
</dbReference>
<protein>
    <recommendedName>
        <fullName evidence="3">Pyrophosphatase PpaX</fullName>
        <ecNumber evidence="3">3.6.1.1</ecNumber>
    </recommendedName>
</protein>
<feature type="active site" description="Nucleophile" evidence="3">
    <location>
        <position position="10"/>
    </location>
</feature>
<dbReference type="EC" id="3.6.1.1" evidence="3"/>
<dbReference type="STRING" id="1236971.JCM9152_3061"/>
<dbReference type="NCBIfam" id="TIGR01509">
    <property type="entry name" value="HAD-SF-IA-v3"/>
    <property type="match status" value="1"/>
</dbReference>
<dbReference type="SFLD" id="SFLDS00003">
    <property type="entry name" value="Haloacid_Dehalogenase"/>
    <property type="match status" value="1"/>
</dbReference>
<dbReference type="SUPFAM" id="SSF56784">
    <property type="entry name" value="HAD-like"/>
    <property type="match status" value="1"/>
</dbReference>
<keyword evidence="2 3" id="KW-0460">Magnesium</keyword>
<comment type="catalytic activity">
    <reaction evidence="3">
        <text>diphosphate + H2O = 2 phosphate + H(+)</text>
        <dbReference type="Rhea" id="RHEA:24576"/>
        <dbReference type="ChEBI" id="CHEBI:15377"/>
        <dbReference type="ChEBI" id="CHEBI:15378"/>
        <dbReference type="ChEBI" id="CHEBI:33019"/>
        <dbReference type="ChEBI" id="CHEBI:43474"/>
        <dbReference type="EC" id="3.6.1.1"/>
    </reaction>
</comment>
<dbReference type="InterPro" id="IPR006439">
    <property type="entry name" value="HAD-SF_hydro_IA"/>
</dbReference>
<dbReference type="GO" id="GO:0006281">
    <property type="term" value="P:DNA repair"/>
    <property type="evidence" value="ECO:0007669"/>
    <property type="project" value="TreeGrafter"/>
</dbReference>
<gene>
    <name evidence="3" type="primary">ppaX</name>
    <name evidence="4" type="ORF">JCM9152_3061</name>
</gene>
<evidence type="ECO:0000313" key="5">
    <source>
        <dbReference type="Proteomes" id="UP000018895"/>
    </source>
</evidence>
<dbReference type="PRINTS" id="PR00413">
    <property type="entry name" value="HADHALOGNASE"/>
</dbReference>
<evidence type="ECO:0000256" key="2">
    <source>
        <dbReference type="ARBA" id="ARBA00022842"/>
    </source>
</evidence>
<reference evidence="4" key="1">
    <citation type="journal article" date="2014" name="Genome Announc.">
        <title>Draft Genome Sequences of Three Alkaliphilic Bacillus Strains, Bacillus wakoensis JCM 9140T, Bacillus akibai JCM 9157T, and Bacillus hemicellulosilyticus JCM 9152T.</title>
        <authorList>
            <person name="Yuki M."/>
            <person name="Oshima K."/>
            <person name="Suda W."/>
            <person name="Oshida Y."/>
            <person name="Kitamura K."/>
            <person name="Iida T."/>
            <person name="Hattori M."/>
            <person name="Ohkuma M."/>
        </authorList>
    </citation>
    <scope>NUCLEOTIDE SEQUENCE [LARGE SCALE GENOMIC DNA]</scope>
    <source>
        <strain evidence="4">JCM 9152</strain>
    </source>
</reference>
<dbReference type="NCBIfam" id="NF009804">
    <property type="entry name" value="PRK13288.1"/>
    <property type="match status" value="1"/>
</dbReference>
<name>W4QJR7_9BACI</name>
<comment type="cofactor">
    <cofactor evidence="3">
        <name>Mg(2+)</name>
        <dbReference type="ChEBI" id="CHEBI:18420"/>
    </cofactor>
</comment>
<accession>W4QJR7</accession>
<dbReference type="GO" id="GO:0004427">
    <property type="term" value="F:inorganic diphosphate phosphatase activity"/>
    <property type="evidence" value="ECO:0007669"/>
    <property type="project" value="UniProtKB-UniRule"/>
</dbReference>
<dbReference type="InterPro" id="IPR023214">
    <property type="entry name" value="HAD_sf"/>
</dbReference>
<dbReference type="Gene3D" id="3.40.50.1000">
    <property type="entry name" value="HAD superfamily/HAD-like"/>
    <property type="match status" value="1"/>
</dbReference>
<dbReference type="SFLD" id="SFLDG01135">
    <property type="entry name" value="C1.5.6:_HAD__Beta-PGM__Phospha"/>
    <property type="match status" value="1"/>
</dbReference>
<sequence>MPTIDTILFDLDGTLINTNDLIIESFLQTLEHFRPGEYNREKVIEFIGPPLADSFRSVDPDRVDEMITHYREFNHRMHDELVTEYVGVYATIERLYKQGYKLAIVTTKIRKTAMMGLQLMKLDQFFDIVIGLDDVEHAKPHPEPLEKALEQLGSEKKSAIMVGDSHSDILSGKNLGIPTVAVAWSIKGIDKVRSFGADYIIDEMADLLPIVGADHT</sequence>
<dbReference type="NCBIfam" id="TIGR01549">
    <property type="entry name" value="HAD-SF-IA-v1"/>
    <property type="match status" value="1"/>
</dbReference>
<comment type="similarity">
    <text evidence="3">Belongs to the HAD-like hydrolase superfamily. PpaX family.</text>
</comment>
<dbReference type="GO" id="GO:0005829">
    <property type="term" value="C:cytosol"/>
    <property type="evidence" value="ECO:0007669"/>
    <property type="project" value="TreeGrafter"/>
</dbReference>
<dbReference type="InterPro" id="IPR036412">
    <property type="entry name" value="HAD-like_sf"/>
</dbReference>
<dbReference type="InterPro" id="IPR023733">
    <property type="entry name" value="Pyrophosphatase_Ppax"/>
</dbReference>
<dbReference type="PANTHER" id="PTHR43434">
    <property type="entry name" value="PHOSPHOGLYCOLATE PHOSPHATASE"/>
    <property type="match status" value="1"/>
</dbReference>
<dbReference type="RefSeq" id="WP_035345456.1">
    <property type="nucleotide sequence ID" value="NZ_BAUU01000021.1"/>
</dbReference>
<dbReference type="AlphaFoldDB" id="W4QJR7"/>
<dbReference type="InterPro" id="IPR041492">
    <property type="entry name" value="HAD_2"/>
</dbReference>